<evidence type="ECO:0008006" key="5">
    <source>
        <dbReference type="Google" id="ProtNLM"/>
    </source>
</evidence>
<reference evidence="3" key="1">
    <citation type="submission" date="2023-06" db="EMBL/GenBank/DDBJ databases">
        <authorList>
            <consortium name="Lawrence Berkeley National Laboratory"/>
            <person name="Ahrendt S."/>
            <person name="Sahu N."/>
            <person name="Indic B."/>
            <person name="Wong-Bajracharya J."/>
            <person name="Merenyi Z."/>
            <person name="Ke H.-M."/>
            <person name="Monk M."/>
            <person name="Kocsube S."/>
            <person name="Drula E."/>
            <person name="Lipzen A."/>
            <person name="Balint B."/>
            <person name="Henrissat B."/>
            <person name="Andreopoulos B."/>
            <person name="Martin F.M."/>
            <person name="Harder C.B."/>
            <person name="Rigling D."/>
            <person name="Ford K.L."/>
            <person name="Foster G.D."/>
            <person name="Pangilinan J."/>
            <person name="Papanicolaou A."/>
            <person name="Barry K."/>
            <person name="LaButti K."/>
            <person name="Viragh M."/>
            <person name="Koriabine M."/>
            <person name="Yan M."/>
            <person name="Riley R."/>
            <person name="Champramary S."/>
            <person name="Plett K.L."/>
            <person name="Tsai I.J."/>
            <person name="Slot J."/>
            <person name="Sipos G."/>
            <person name="Plett J."/>
            <person name="Nagy L.G."/>
            <person name="Grigoriev I.V."/>
        </authorList>
    </citation>
    <scope>NUCLEOTIDE SEQUENCE</scope>
    <source>
        <strain evidence="3">ICMP 16352</strain>
    </source>
</reference>
<sequence>MSYMKFMNRNEKTGSITLSESGSKRANRVTSRDACRDRDTVVLSQSFLLQSIAEYTGHSFNHLSLFACRYSSTWTSGYMLEPVATALFTSVLGGHIGQPSAFQAAARSMRRSSANALTSDFFIPQPRRVKDKGKARATGVQFEQHECTPDRLSQCREWSCMARHSIWCSNHHRRLLMREFPLVEDVPSRSRISTRIPATLHSYSSRRVAVRAHDGQRRHVSRTSKTGPPSEDSGVSSVADEGSEAVDASLTHPEVASEIPHDSSDSRWVLPMLLLPPDKSAQVIHSLHRIALKPPDDFDIEETWTAYESVVEERAEHLTSVYLLLQLVERMLYTTGKWYDSKTGLEALHRWGDRIKHLLRTLESRILSPSRFHYTHCCLAARAHALTGEYELAAQYLQSARAYRECSQVDLIAMHQSIVLSKFRYYDVPQMVAYLLAEWNDVSAYLAVPPRRPFSPDPVQHAWTLFFFTVTDLLCRVPDAKVLFAPEARLDVIQRQRIGNLFIQAHCARQRPLHAWNVFRAMRSHGLTPQLETHLVLVRALTKEEAMGPAKEAFSHLEETRAKPYLSTALFLCAHDGDFERAEYFFDQLSHDDLVTKEDTTMLMHSYAVHGKVEQVLHLFNEFFPSFVNGRGQQRRTNDPRNIHYATVLYAYARSADLNGLDQWLRVMRDAGIRVNVVMYTMILQAMAVKGDLEALGLTMERMQSSGMKPTVATYTALISTMAKMQDPLTAEKLYKKALEDGIKPNSRMINTLMTAHAEAGSWRGVIRVFDYVRSIPSTPLTIDVCNILLKAYVRIGAPFNVVARLFTKLRQSSVTPDKYTYALVILAACDAGLMPTATKFFEEMDRLVTPASDIKVTVHVMTMLMGGWLRLNKKKKGKAVYDNMVDRGIQPNSISFGEIQSAYGMERSDEGLQLAEEFIETLMSAPPEHRTWLVPPRQGKTSMDHIYAPVLWGYSRKVQPQDVERVYQHMLDHDGTPTLGMVTALMDAYRRSRDIDAVLQVWPQVFQLGLQLTQRTSVFGLDKDGEGQMRVRGDVLSIPLSIYMDALSRAALFTEVAAIWKRFQDHHFVFTSQNYNHLVVVLLRAGEIERAFEIVEKVILPYQRKYKVVVSERDDQPETPLLFEEYDKVLEGERRGDWGRERRESGKMHVDMFRREPWSEQMMAEKEDDYAHPLYILQQISPGWNTWRPHRVAMTALLMAVLRLKAGLLLEAMALHKRDPDEFPVQGREELLAERQESEALLNNLHGQFPDTMEELRVFEIKEKKRLAVENWRA</sequence>
<feature type="repeat" description="PPR" evidence="1">
    <location>
        <begin position="711"/>
        <end position="745"/>
    </location>
</feature>
<dbReference type="Pfam" id="PF13812">
    <property type="entry name" value="PPR_3"/>
    <property type="match status" value="2"/>
</dbReference>
<dbReference type="PANTHER" id="PTHR47934">
    <property type="entry name" value="PENTATRICOPEPTIDE REPEAT-CONTAINING PROTEIN PET309, MITOCHONDRIAL"/>
    <property type="match status" value="1"/>
</dbReference>
<dbReference type="Proteomes" id="UP001175227">
    <property type="component" value="Unassembled WGS sequence"/>
</dbReference>
<dbReference type="GO" id="GO:0003729">
    <property type="term" value="F:mRNA binding"/>
    <property type="evidence" value="ECO:0007669"/>
    <property type="project" value="TreeGrafter"/>
</dbReference>
<evidence type="ECO:0000313" key="4">
    <source>
        <dbReference type="Proteomes" id="UP001175227"/>
    </source>
</evidence>
<name>A0AA39PVF9_9AGAR</name>
<dbReference type="NCBIfam" id="TIGR00756">
    <property type="entry name" value="PPR"/>
    <property type="match status" value="1"/>
</dbReference>
<keyword evidence="4" id="KW-1185">Reference proteome</keyword>
<evidence type="ECO:0000256" key="1">
    <source>
        <dbReference type="PROSITE-ProRule" id="PRU00708"/>
    </source>
</evidence>
<dbReference type="GO" id="GO:0005739">
    <property type="term" value="C:mitochondrion"/>
    <property type="evidence" value="ECO:0007669"/>
    <property type="project" value="TreeGrafter"/>
</dbReference>
<gene>
    <name evidence="3" type="ORF">IW261DRAFT_1413642</name>
</gene>
<evidence type="ECO:0000256" key="2">
    <source>
        <dbReference type="SAM" id="MobiDB-lite"/>
    </source>
</evidence>
<dbReference type="InterPro" id="IPR002885">
    <property type="entry name" value="PPR_rpt"/>
</dbReference>
<dbReference type="GO" id="GO:0006396">
    <property type="term" value="P:RNA processing"/>
    <property type="evidence" value="ECO:0007669"/>
    <property type="project" value="TreeGrafter"/>
</dbReference>
<proteinExistence type="predicted"/>
<dbReference type="PROSITE" id="PS51375">
    <property type="entry name" value="PPR"/>
    <property type="match status" value="3"/>
</dbReference>
<protein>
    <recommendedName>
        <fullName evidence="5">Pentacotripeptide-repeat region of PRORP domain-containing protein</fullName>
    </recommendedName>
</protein>
<accession>A0AA39PVF9</accession>
<dbReference type="EMBL" id="JAUEPR010000001">
    <property type="protein sequence ID" value="KAK0491313.1"/>
    <property type="molecule type" value="Genomic_DNA"/>
</dbReference>
<feature type="region of interest" description="Disordered" evidence="2">
    <location>
        <begin position="206"/>
        <end position="262"/>
    </location>
</feature>
<comment type="caution">
    <text evidence="3">The sequence shown here is derived from an EMBL/GenBank/DDBJ whole genome shotgun (WGS) entry which is preliminary data.</text>
</comment>
<dbReference type="Pfam" id="PF01535">
    <property type="entry name" value="PPR"/>
    <property type="match status" value="1"/>
</dbReference>
<dbReference type="AlphaFoldDB" id="A0AA39PVF9"/>
<feature type="repeat" description="PPR" evidence="1">
    <location>
        <begin position="858"/>
        <end position="892"/>
    </location>
</feature>
<evidence type="ECO:0000313" key="3">
    <source>
        <dbReference type="EMBL" id="KAK0491313.1"/>
    </source>
</evidence>
<organism evidence="3 4">
    <name type="scientific">Armillaria novae-zelandiae</name>
    <dbReference type="NCBI Taxonomy" id="153914"/>
    <lineage>
        <taxon>Eukaryota</taxon>
        <taxon>Fungi</taxon>
        <taxon>Dikarya</taxon>
        <taxon>Basidiomycota</taxon>
        <taxon>Agaricomycotina</taxon>
        <taxon>Agaricomycetes</taxon>
        <taxon>Agaricomycetidae</taxon>
        <taxon>Agaricales</taxon>
        <taxon>Marasmiineae</taxon>
        <taxon>Physalacriaceae</taxon>
        <taxon>Armillaria</taxon>
    </lineage>
</organism>
<dbReference type="Gene3D" id="1.25.40.10">
    <property type="entry name" value="Tetratricopeptide repeat domain"/>
    <property type="match status" value="4"/>
</dbReference>
<dbReference type="GO" id="GO:0007005">
    <property type="term" value="P:mitochondrion organization"/>
    <property type="evidence" value="ECO:0007669"/>
    <property type="project" value="TreeGrafter"/>
</dbReference>
<dbReference type="InterPro" id="IPR011990">
    <property type="entry name" value="TPR-like_helical_dom_sf"/>
</dbReference>
<dbReference type="PANTHER" id="PTHR47934:SF6">
    <property type="entry name" value="MITOCHONDRIAL GROUP I INTRON SPLICING FACTOR CCM1-RELATED"/>
    <property type="match status" value="1"/>
</dbReference>
<dbReference type="InterPro" id="IPR051114">
    <property type="entry name" value="Mito_RNA_Proc_CCM1"/>
</dbReference>
<feature type="repeat" description="PPR" evidence="1">
    <location>
        <begin position="676"/>
        <end position="710"/>
    </location>
</feature>